<evidence type="ECO:0000313" key="5">
    <source>
        <dbReference type="Proteomes" id="UP000613580"/>
    </source>
</evidence>
<dbReference type="PANTHER" id="PTHR45737:SF6">
    <property type="entry name" value="VON WILLEBRAND FACTOR A DOMAIN-CONTAINING PROTEIN 5A"/>
    <property type="match status" value="1"/>
</dbReference>
<dbReference type="EMBL" id="JACAZE010000003">
    <property type="protein sequence ID" value="KAF7319058.1"/>
    <property type="molecule type" value="Genomic_DNA"/>
</dbReference>
<protein>
    <recommendedName>
        <fullName evidence="6">von Willebrand domain-containing protein</fullName>
    </recommendedName>
</protein>
<evidence type="ECO:0000259" key="2">
    <source>
        <dbReference type="PROSITE" id="PS50234"/>
    </source>
</evidence>
<organism evidence="4 5">
    <name type="scientific">Mycena chlorophos</name>
    <name type="common">Agaric fungus</name>
    <name type="synonym">Agaricus chlorophos</name>
    <dbReference type="NCBI Taxonomy" id="658473"/>
    <lineage>
        <taxon>Eukaryota</taxon>
        <taxon>Fungi</taxon>
        <taxon>Dikarya</taxon>
        <taxon>Basidiomycota</taxon>
        <taxon>Agaricomycotina</taxon>
        <taxon>Agaricomycetes</taxon>
        <taxon>Agaricomycetidae</taxon>
        <taxon>Agaricales</taxon>
        <taxon>Marasmiineae</taxon>
        <taxon>Mycenaceae</taxon>
        <taxon>Mycena</taxon>
    </lineage>
</organism>
<keyword evidence="5" id="KW-1185">Reference proteome</keyword>
<dbReference type="PROSITE" id="PS50234">
    <property type="entry name" value="VWFA"/>
    <property type="match status" value="1"/>
</dbReference>
<dbReference type="InterPro" id="IPR036465">
    <property type="entry name" value="vWFA_dom_sf"/>
</dbReference>
<name>A0A8H6TJU8_MYCCL</name>
<feature type="domain" description="VWFA" evidence="2">
    <location>
        <begin position="282"/>
        <end position="491"/>
    </location>
</feature>
<dbReference type="SMART" id="SM00327">
    <property type="entry name" value="VWA"/>
    <property type="match status" value="1"/>
</dbReference>
<feature type="region of interest" description="Disordered" evidence="1">
    <location>
        <begin position="794"/>
        <end position="835"/>
    </location>
</feature>
<evidence type="ECO:0000256" key="1">
    <source>
        <dbReference type="SAM" id="MobiDB-lite"/>
    </source>
</evidence>
<evidence type="ECO:0000259" key="3">
    <source>
        <dbReference type="PROSITE" id="PS51468"/>
    </source>
</evidence>
<dbReference type="Pfam" id="PF13768">
    <property type="entry name" value="VWA_3"/>
    <property type="match status" value="1"/>
</dbReference>
<dbReference type="Proteomes" id="UP000613580">
    <property type="component" value="Unassembled WGS sequence"/>
</dbReference>
<proteinExistence type="predicted"/>
<dbReference type="SMART" id="SM00609">
    <property type="entry name" value="VIT"/>
    <property type="match status" value="1"/>
</dbReference>
<gene>
    <name evidence="4" type="ORF">HMN09_00242000</name>
</gene>
<dbReference type="OrthoDB" id="1729737at2759"/>
<dbReference type="PROSITE" id="PS51468">
    <property type="entry name" value="VIT"/>
    <property type="match status" value="1"/>
</dbReference>
<evidence type="ECO:0000313" key="4">
    <source>
        <dbReference type="EMBL" id="KAF7319058.1"/>
    </source>
</evidence>
<accession>A0A8H6TJU8</accession>
<reference evidence="4" key="1">
    <citation type="submission" date="2020-05" db="EMBL/GenBank/DDBJ databases">
        <title>Mycena genomes resolve the evolution of fungal bioluminescence.</title>
        <authorList>
            <person name="Tsai I.J."/>
        </authorList>
    </citation>
    <scope>NUCLEOTIDE SEQUENCE</scope>
    <source>
        <strain evidence="4">110903Hualien_Pintung</strain>
    </source>
</reference>
<comment type="caution">
    <text evidence="4">The sequence shown here is derived from an EMBL/GenBank/DDBJ whole genome shotgun (WGS) entry which is preliminary data.</text>
</comment>
<dbReference type="InterPro" id="IPR002035">
    <property type="entry name" value="VWF_A"/>
</dbReference>
<dbReference type="AlphaFoldDB" id="A0A8H6TJU8"/>
<feature type="compositionally biased region" description="Pro residues" evidence="1">
    <location>
        <begin position="802"/>
        <end position="835"/>
    </location>
</feature>
<dbReference type="Gene3D" id="3.40.50.410">
    <property type="entry name" value="von Willebrand factor, type A domain"/>
    <property type="match status" value="1"/>
</dbReference>
<evidence type="ECO:0008006" key="6">
    <source>
        <dbReference type="Google" id="ProtNLM"/>
    </source>
</evidence>
<dbReference type="SUPFAM" id="SSF53300">
    <property type="entry name" value="vWA-like"/>
    <property type="match status" value="1"/>
</dbReference>
<dbReference type="InterPro" id="IPR013694">
    <property type="entry name" value="VIT"/>
</dbReference>
<dbReference type="Pfam" id="PF08487">
    <property type="entry name" value="VIT"/>
    <property type="match status" value="1"/>
</dbReference>
<dbReference type="PANTHER" id="PTHR45737">
    <property type="entry name" value="VON WILLEBRAND FACTOR A DOMAIN-CONTAINING PROTEIN 5A"/>
    <property type="match status" value="1"/>
</dbReference>
<sequence length="992" mass="106322">MSPYGLCFIQTIATTHHLTALPLLKVGVDATIKELAAQVKLAQSFKNNNSIPIEATYRFPVPARAAVCNFAFTRSDGTRVNGVVREKQEARATYEKAVVDGKQASLLEQHTPDVFQVSVGNILPYEQVDVELIYATELTEDEENDSVRFRISVQLGTRYGQVPYTLSQNNPFFTPSSRPSLLRFNLSVEAVAPISKIGSPSHTISTELGPDPKLPNYKDLPFAQYARVSLTSDAPLKDDFVLAIKSAGLDAPRCVAERAGGSVALALSLVPRFTLPDPPSQEFILLVDRSGSMEGARIAAARKALVIMLRALPHKNNTSFNIASFGSYTNSLWPTSRGYNQETLEEATRHVDGMHANFGGTEIQNALKNCFSARRMDRQTSVLVLTDGDAWNVDGVLDEVKRAVAKSTKDAPLRVSVLGIGESVSTAMCEGIARVGNGACMLVGPEEGSFTGKIARLLKASRTPSVVDVSVDWGVPMEKLEDDFELVEEKVEDRLKTKLNIFDVDAEDPTLLDQALPPPPPPVALPPPPAVQQSPFKIANLVPGTRLTVYAILQGTTVPETVILRGSTASGHEIELRVPVTCSHLPTNSDSNASAIHALAARKLIQNLEDGSHALSDAIDDPDLLKRTVNASIARLETTYSIASSQTSFVAVDEHVVSPPAPVPAMDVVAQPVVLLHQMTAHAPGLAAAREAARASVQPRMRHPPPPARTSARSDVFEHLAALRPLAPAAPPPPPSRDSPVRKSALRIAKDYGRTARASASSLLDLAAVPSQATSRSDLDELLGLETALDLISSPVSSVTPKAPPPPPPPARRRAPPPPPPARAVPTSAPAPPTPAMYVDTVDDWEAVDARDSDDDSRVQRQNIAHKFFGTAGGMTTLASTNPSVADPLEALARMQSFDGCFPAIDEVLRIVKLQPQHDLASIRALLPSGAGDSVAATLLVMAFMATKLAAKQEEWEGMHEKAREYVVDALGAVGFVGTVDAIQNEVEKRLA</sequence>
<feature type="domain" description="VIT" evidence="3">
    <location>
        <begin position="7"/>
        <end position="136"/>
    </location>
</feature>